<dbReference type="EMBL" id="NPEF02000001">
    <property type="protein sequence ID" value="MDV6234296.1"/>
    <property type="molecule type" value="Genomic_DNA"/>
</dbReference>
<reference evidence="2" key="3">
    <citation type="submission" date="2023-10" db="EMBL/GenBank/DDBJ databases">
        <authorList>
            <person name="Picardeau M."/>
            <person name="Thibeaux R."/>
        </authorList>
    </citation>
    <scope>NUCLEOTIDE SEQUENCE</scope>
    <source>
        <strain evidence="2">ATI7-C-A5</strain>
    </source>
</reference>
<proteinExistence type="predicted"/>
<reference evidence="2 4" key="2">
    <citation type="journal article" date="2018" name="Microb. Genom.">
        <title>Deciphering the unexplored Leptospira diversity from soils uncovers genomic evolution to virulence.</title>
        <authorList>
            <person name="Thibeaux R."/>
            <person name="Iraola G."/>
            <person name="Ferres I."/>
            <person name="Bierque E."/>
            <person name="Girault D."/>
            <person name="Soupe-Gilbert M.E."/>
            <person name="Picardeau M."/>
            <person name="Goarant C."/>
        </authorList>
    </citation>
    <scope>NUCLEOTIDE SEQUENCE [LARGE SCALE GENOMIC DNA]</scope>
    <source>
        <strain evidence="2 4">ATI7-C-A5</strain>
    </source>
</reference>
<name>A0A2N0BDI8_9LEPT</name>
<organism evidence="3">
    <name type="scientific">Leptospira ellisii</name>
    <dbReference type="NCBI Taxonomy" id="2023197"/>
    <lineage>
        <taxon>Bacteria</taxon>
        <taxon>Pseudomonadati</taxon>
        <taxon>Spirochaetota</taxon>
        <taxon>Spirochaetia</taxon>
        <taxon>Leptospirales</taxon>
        <taxon>Leptospiraceae</taxon>
        <taxon>Leptospira</taxon>
    </lineage>
</organism>
<evidence type="ECO:0000313" key="4">
    <source>
        <dbReference type="Proteomes" id="UP000232122"/>
    </source>
</evidence>
<evidence type="ECO:0000256" key="1">
    <source>
        <dbReference type="SAM" id="SignalP"/>
    </source>
</evidence>
<feature type="signal peptide" evidence="1">
    <location>
        <begin position="1"/>
        <end position="16"/>
    </location>
</feature>
<protein>
    <recommendedName>
        <fullName evidence="5">Lipoprotein</fullName>
    </recommendedName>
</protein>
<evidence type="ECO:0000313" key="2">
    <source>
        <dbReference type="EMBL" id="MDV6234296.1"/>
    </source>
</evidence>
<reference evidence="3" key="1">
    <citation type="submission" date="2017-07" db="EMBL/GenBank/DDBJ databases">
        <title>Leptospira spp. isolated from tropical soils.</title>
        <authorList>
            <person name="Thibeaux R."/>
            <person name="Iraola G."/>
            <person name="Ferres I."/>
            <person name="Bierque E."/>
            <person name="Girault D."/>
            <person name="Soupe-Gilbert M.-E."/>
            <person name="Picardeau M."/>
            <person name="Goarant C."/>
        </authorList>
    </citation>
    <scope>NUCLEOTIDE SEQUENCE [LARGE SCALE GENOMIC DNA]</scope>
    <source>
        <strain evidence="3">ATI7-C-A5</strain>
    </source>
</reference>
<keyword evidence="1" id="KW-0732">Signal</keyword>
<keyword evidence="4" id="KW-1185">Reference proteome</keyword>
<sequence length="141" mass="15581">MIKFFSGFFLILFLHASCGPGSSCDCPDKNSLGLGGLLMLAAVQMPYDQFVGSCDVPSKSFCIDYAPYYHPSHERTLCKVRSGTFREASLCARGSLVGKCKVNIEFSQQKLEILYYSAAPLNWNFNSAKSDCESARFGVFQ</sequence>
<dbReference type="EMBL" id="NPEF01000009">
    <property type="protein sequence ID" value="PJZ94630.1"/>
    <property type="molecule type" value="Genomic_DNA"/>
</dbReference>
<evidence type="ECO:0000313" key="3">
    <source>
        <dbReference type="EMBL" id="PJZ94630.1"/>
    </source>
</evidence>
<dbReference type="OrthoDB" id="341057at2"/>
<dbReference type="Proteomes" id="UP000232122">
    <property type="component" value="Unassembled WGS sequence"/>
</dbReference>
<accession>A0A2N0BDI8</accession>
<gene>
    <name evidence="2" type="ORF">CH379_001460</name>
    <name evidence="3" type="ORF">CH379_01740</name>
</gene>
<dbReference type="AlphaFoldDB" id="A0A2N0BDI8"/>
<dbReference type="RefSeq" id="WP_100745356.1">
    <property type="nucleotide sequence ID" value="NZ_NPEF02000001.1"/>
</dbReference>
<comment type="caution">
    <text evidence="3">The sequence shown here is derived from an EMBL/GenBank/DDBJ whole genome shotgun (WGS) entry which is preliminary data.</text>
</comment>
<accession>A0A2N0BQL6</accession>
<feature type="chain" id="PRO_5044577251" description="Lipoprotein" evidence="1">
    <location>
        <begin position="17"/>
        <end position="141"/>
    </location>
</feature>
<evidence type="ECO:0008006" key="5">
    <source>
        <dbReference type="Google" id="ProtNLM"/>
    </source>
</evidence>